<sequence length="169" mass="19162">MLDLPFHWLHLLTETKPLPSVTSTSKLDRQPELSIIQQSSPNPCSNRVRLCKQRQQTAASIITYHHILLLLATSSDRTSGRLCICFAARPLWIDTSVESLCGLDKTEIRAGRRLQLLWALHPLDGGRSELVCLSCPHLAKPRLGRSTLILRPPFQAVPLRHTRFIHTHR</sequence>
<dbReference type="EMBL" id="KZ679126">
    <property type="protein sequence ID" value="PTB80880.1"/>
    <property type="molecule type" value="Genomic_DNA"/>
</dbReference>
<evidence type="ECO:0000313" key="2">
    <source>
        <dbReference type="Proteomes" id="UP000240760"/>
    </source>
</evidence>
<name>A0A2T4CH54_TRILO</name>
<protein>
    <submittedName>
        <fullName evidence="1">Uncharacterized protein</fullName>
    </submittedName>
</protein>
<proteinExistence type="predicted"/>
<dbReference type="AlphaFoldDB" id="A0A2T4CH54"/>
<accession>A0A2T4CH54</accession>
<organism evidence="1 2">
    <name type="scientific">Trichoderma longibrachiatum ATCC 18648</name>
    <dbReference type="NCBI Taxonomy" id="983965"/>
    <lineage>
        <taxon>Eukaryota</taxon>
        <taxon>Fungi</taxon>
        <taxon>Dikarya</taxon>
        <taxon>Ascomycota</taxon>
        <taxon>Pezizomycotina</taxon>
        <taxon>Sordariomycetes</taxon>
        <taxon>Hypocreomycetidae</taxon>
        <taxon>Hypocreales</taxon>
        <taxon>Hypocreaceae</taxon>
        <taxon>Trichoderma</taxon>
    </lineage>
</organism>
<gene>
    <name evidence="1" type="ORF">M440DRAFT_1001074</name>
</gene>
<reference evidence="1 2" key="1">
    <citation type="submission" date="2016-07" db="EMBL/GenBank/DDBJ databases">
        <title>Multiple horizontal gene transfer events from other fungi enriched the ability of initially mycotrophic Trichoderma (Ascomycota) to feed on dead plant biomass.</title>
        <authorList>
            <consortium name="DOE Joint Genome Institute"/>
            <person name="Aerts A."/>
            <person name="Atanasova L."/>
            <person name="Chenthamara K."/>
            <person name="Zhang J."/>
            <person name="Grujic M."/>
            <person name="Henrissat B."/>
            <person name="Kuo A."/>
            <person name="Salamov A."/>
            <person name="Lipzen A."/>
            <person name="Labutti K."/>
            <person name="Barry K."/>
            <person name="Miao Y."/>
            <person name="Rahimi M.J."/>
            <person name="Shen Q."/>
            <person name="Grigoriev I.V."/>
            <person name="Kubicek C.P."/>
            <person name="Druzhinina I.S."/>
        </authorList>
    </citation>
    <scope>NUCLEOTIDE SEQUENCE [LARGE SCALE GENOMIC DNA]</scope>
    <source>
        <strain evidence="1 2">ATCC 18648</strain>
    </source>
</reference>
<evidence type="ECO:0000313" key="1">
    <source>
        <dbReference type="EMBL" id="PTB80880.1"/>
    </source>
</evidence>
<dbReference type="Proteomes" id="UP000240760">
    <property type="component" value="Unassembled WGS sequence"/>
</dbReference>
<keyword evidence="2" id="KW-1185">Reference proteome</keyword>